<protein>
    <submittedName>
        <fullName evidence="2">7TM GPCR serpentine receptor class x (Srx) domain-containing protein</fullName>
    </submittedName>
</protein>
<proteinExistence type="predicted"/>
<organism evidence="1 2">
    <name type="scientific">Panagrolaimus sp. PS1159</name>
    <dbReference type="NCBI Taxonomy" id="55785"/>
    <lineage>
        <taxon>Eukaryota</taxon>
        <taxon>Metazoa</taxon>
        <taxon>Ecdysozoa</taxon>
        <taxon>Nematoda</taxon>
        <taxon>Chromadorea</taxon>
        <taxon>Rhabditida</taxon>
        <taxon>Tylenchina</taxon>
        <taxon>Panagrolaimomorpha</taxon>
        <taxon>Panagrolaimoidea</taxon>
        <taxon>Panagrolaimidae</taxon>
        <taxon>Panagrolaimus</taxon>
    </lineage>
</organism>
<dbReference type="Proteomes" id="UP000887580">
    <property type="component" value="Unplaced"/>
</dbReference>
<name>A0AC35FI64_9BILA</name>
<sequence>MRFLAILCFTYSVYLIISILPTYFYVASNINEIENTYEIIFWGCILDNFTALNCLLSSLVFLLPYRKLFQWRSSKITMTNVAEIQRQLYFEQLRKQWT</sequence>
<evidence type="ECO:0000313" key="2">
    <source>
        <dbReference type="WBParaSite" id="PS1159_v2.g17776.t1"/>
    </source>
</evidence>
<evidence type="ECO:0000313" key="1">
    <source>
        <dbReference type="Proteomes" id="UP000887580"/>
    </source>
</evidence>
<dbReference type="WBParaSite" id="PS1159_v2.g17776.t1">
    <property type="protein sequence ID" value="PS1159_v2.g17776.t1"/>
    <property type="gene ID" value="PS1159_v2.g17776"/>
</dbReference>
<reference evidence="2" key="1">
    <citation type="submission" date="2022-11" db="UniProtKB">
        <authorList>
            <consortium name="WormBaseParasite"/>
        </authorList>
    </citation>
    <scope>IDENTIFICATION</scope>
</reference>
<accession>A0AC35FI64</accession>